<evidence type="ECO:0000313" key="2">
    <source>
        <dbReference type="EMBL" id="MYV16144.1"/>
    </source>
</evidence>
<dbReference type="Pfam" id="PF06114">
    <property type="entry name" value="Peptidase_M78"/>
    <property type="match status" value="1"/>
</dbReference>
<dbReference type="Proteomes" id="UP000449209">
    <property type="component" value="Unassembled WGS sequence"/>
</dbReference>
<accession>A0A6N9I028</accession>
<dbReference type="AlphaFoldDB" id="A0A6N9I028"/>
<dbReference type="OrthoDB" id="9796786at2"/>
<comment type="caution">
    <text evidence="2">The sequence shown here is derived from an EMBL/GenBank/DDBJ whole genome shotgun (WGS) entry which is preliminary data.</text>
</comment>
<dbReference type="Gene3D" id="1.10.10.2910">
    <property type="match status" value="1"/>
</dbReference>
<evidence type="ECO:0000259" key="1">
    <source>
        <dbReference type="Pfam" id="PF06114"/>
    </source>
</evidence>
<dbReference type="InterPro" id="IPR052345">
    <property type="entry name" value="Rad_response_metalloprotease"/>
</dbReference>
<dbReference type="PANTHER" id="PTHR43236">
    <property type="entry name" value="ANTITOXIN HIGA1"/>
    <property type="match status" value="1"/>
</dbReference>
<dbReference type="InterPro" id="IPR010359">
    <property type="entry name" value="IrrE_HExxH"/>
</dbReference>
<gene>
    <name evidence="2" type="ORF">GB993_01190</name>
</gene>
<evidence type="ECO:0000313" key="3">
    <source>
        <dbReference type="Proteomes" id="UP000449209"/>
    </source>
</evidence>
<dbReference type="EMBL" id="WEZQ01000001">
    <property type="protein sequence ID" value="MYV16144.1"/>
    <property type="molecule type" value="Genomic_DNA"/>
</dbReference>
<organism evidence="2 3">
    <name type="scientific">Furfurilactobacillus milii</name>
    <dbReference type="NCBI Taxonomy" id="2888272"/>
    <lineage>
        <taxon>Bacteria</taxon>
        <taxon>Bacillati</taxon>
        <taxon>Bacillota</taxon>
        <taxon>Bacilli</taxon>
        <taxon>Lactobacillales</taxon>
        <taxon>Lactobacillaceae</taxon>
        <taxon>Furfurilactobacillus</taxon>
    </lineage>
</organism>
<dbReference type="RefSeq" id="WP_161002748.1">
    <property type="nucleotide sequence ID" value="NZ_WEZQ01000001.1"/>
</dbReference>
<proteinExistence type="predicted"/>
<protein>
    <submittedName>
        <fullName evidence="2">ImmA/IrrE family metallo-endopeptidase</fullName>
    </submittedName>
</protein>
<feature type="domain" description="IrrE N-terminal-like" evidence="1">
    <location>
        <begin position="192"/>
        <end position="284"/>
    </location>
</feature>
<name>A0A6N9I028_9LACO</name>
<sequence>MTVSRIEVKSSLVDWAFSVTDVNKDAIESVISKFRWLQEDSDTYLKPTIKQLADFAVRLHVPFGNLLLSEPPKTEAMKLAFRTEKNAPAQVSLTVRDVIYEMKRKQAWFREESGLANEKLTFIGSAAGFDRDETLSVVSNLLRLNHFRTARELYSDLRNQFAHLGILNMQKGGAGLGVNRPLDVKEMRAFVLLDDFAPLIFINEEDSYTARVFSLVHEFIHLLHGTDELLSEQENDVVEEQNINKVVAAFLMPEGEFTQRFNKTDVAQVGRYFNASPETVAIRAQEIGLIKNTNEIRLPVVQDKLKKSTGGNPYNTALSLNDQRYMNAVVVAQDSGLVQPTRAASLIGISYKMLDKTVENFNEREATA</sequence>
<dbReference type="PANTHER" id="PTHR43236:SF2">
    <property type="entry name" value="BLL0069 PROTEIN"/>
    <property type="match status" value="1"/>
</dbReference>
<reference evidence="2 3" key="1">
    <citation type="journal article" date="2019" name="Appl. Environ. Microbiol.">
        <title>Genetic determinants of hydroxycinnamic acid metabolism in heterofermentative lactobacilli.</title>
        <authorList>
            <person name="Gaur G."/>
            <person name="Oh J.H."/>
            <person name="Filannino P."/>
            <person name="Gobbetti M."/>
            <person name="van Pijkeren J.P."/>
            <person name="Ganzle M.G."/>
        </authorList>
    </citation>
    <scope>NUCLEOTIDE SEQUENCE [LARGE SCALE GENOMIC DNA]</scope>
    <source>
        <strain evidence="2 3">C5</strain>
    </source>
</reference>